<reference evidence="1 2" key="1">
    <citation type="journal article" date="2017" name="BMC Genomics">
        <title>Comparative genomic and phylogenomic analyses of the Bifidobacteriaceae family.</title>
        <authorList>
            <person name="Lugli G.A."/>
            <person name="Milani C."/>
            <person name="Turroni F."/>
            <person name="Duranti S."/>
            <person name="Mancabelli L."/>
            <person name="Mangifesta M."/>
            <person name="Ferrario C."/>
            <person name="Modesto M."/>
            <person name="Mattarelli P."/>
            <person name="Jiri K."/>
            <person name="van Sinderen D."/>
            <person name="Ventura M."/>
        </authorList>
    </citation>
    <scope>NUCLEOTIDE SEQUENCE [LARGE SCALE GENOMIC DNA]</scope>
    <source>
        <strain evidence="1 2">DSM 24742</strain>
    </source>
</reference>
<dbReference type="RefSeq" id="WP_094660711.1">
    <property type="nucleotide sequence ID" value="NZ_JBKZBO010000007.1"/>
</dbReference>
<name>A0A261EY78_9BIFI</name>
<sequence>MSQITTLMLSNDAVRAAVIENPYSSKPKVQHFHMVPLPAGAVVDGEIVDDAKENVTKLIGNLITRHRYPTEHTALAYASRRLVLREANFPDMALDELRETLPFQAEGLIPLPVDQSILDFVPLSKERTSQGTILHGLIVATLRAGLESMAEVIEKAGFVLETIDAAPFCLARVFASSSVNRVQAIVNVGSSNTDVIIMDNAHPQYVRTVTAGDNDVIDAIVDALSIPRDNAIQIKRRIGLQNVVGDEKLEKAEAVIRETVAQLIVGVRNTINYYDNEHPDDTVQTILLTGIGATLGGFPAVLASSTNKVVRLGDPFRNFSLSKDVTNQNIAAHAADYAAVLGLALGKRPQ</sequence>
<dbReference type="NCBIfam" id="TIGR01175">
    <property type="entry name" value="pilM"/>
    <property type="match status" value="1"/>
</dbReference>
<organism evidence="1 2">
    <name type="scientific">Pseudoscardovia radai</name>
    <dbReference type="NCBI Taxonomy" id="987066"/>
    <lineage>
        <taxon>Bacteria</taxon>
        <taxon>Bacillati</taxon>
        <taxon>Actinomycetota</taxon>
        <taxon>Actinomycetes</taxon>
        <taxon>Bifidobacteriales</taxon>
        <taxon>Bifidobacteriaceae</taxon>
        <taxon>Pseudoscardovia</taxon>
    </lineage>
</organism>
<dbReference type="InterPro" id="IPR043129">
    <property type="entry name" value="ATPase_NBD"/>
</dbReference>
<comment type="caution">
    <text evidence="1">The sequence shown here is derived from an EMBL/GenBank/DDBJ whole genome shotgun (WGS) entry which is preliminary data.</text>
</comment>
<dbReference type="Gene3D" id="3.30.420.40">
    <property type="match status" value="2"/>
</dbReference>
<keyword evidence="2" id="KW-1185">Reference proteome</keyword>
<dbReference type="Proteomes" id="UP000216725">
    <property type="component" value="Unassembled WGS sequence"/>
</dbReference>
<dbReference type="InterPro" id="IPR005883">
    <property type="entry name" value="PilM"/>
</dbReference>
<dbReference type="PANTHER" id="PTHR32432:SF3">
    <property type="entry name" value="ETHANOLAMINE UTILIZATION PROTEIN EUTJ"/>
    <property type="match status" value="1"/>
</dbReference>
<dbReference type="SUPFAM" id="SSF53067">
    <property type="entry name" value="Actin-like ATPase domain"/>
    <property type="match status" value="2"/>
</dbReference>
<dbReference type="Gene3D" id="3.30.1490.300">
    <property type="match status" value="1"/>
</dbReference>
<protein>
    <submittedName>
        <fullName evidence="1">Pilus assembly protein PilM</fullName>
    </submittedName>
</protein>
<evidence type="ECO:0000313" key="2">
    <source>
        <dbReference type="Proteomes" id="UP000216725"/>
    </source>
</evidence>
<accession>A0A261EY78</accession>
<dbReference type="CDD" id="cd24049">
    <property type="entry name" value="ASKHA_NBD_PilM"/>
    <property type="match status" value="1"/>
</dbReference>
<dbReference type="OrthoDB" id="1926201at2"/>
<dbReference type="AlphaFoldDB" id="A0A261EY78"/>
<dbReference type="PIRSF" id="PIRSF019169">
    <property type="entry name" value="PilM"/>
    <property type="match status" value="1"/>
</dbReference>
<gene>
    <name evidence="1" type="ORF">PSRA_0894</name>
</gene>
<dbReference type="Pfam" id="PF11104">
    <property type="entry name" value="PilM_2"/>
    <property type="match status" value="1"/>
</dbReference>
<evidence type="ECO:0000313" key="1">
    <source>
        <dbReference type="EMBL" id="OZG51814.1"/>
    </source>
</evidence>
<proteinExistence type="predicted"/>
<dbReference type="EMBL" id="MWWR01000006">
    <property type="protein sequence ID" value="OZG51814.1"/>
    <property type="molecule type" value="Genomic_DNA"/>
</dbReference>
<dbReference type="InterPro" id="IPR050696">
    <property type="entry name" value="FtsA/MreB"/>
</dbReference>
<dbReference type="PANTHER" id="PTHR32432">
    <property type="entry name" value="CELL DIVISION PROTEIN FTSA-RELATED"/>
    <property type="match status" value="1"/>
</dbReference>